<protein>
    <recommendedName>
        <fullName evidence="4">Spore maturation protein A</fullName>
    </recommendedName>
</protein>
<name>A0A9D2KGD6_9FIRM</name>
<sequence length="197" mass="20929">MNGVFAAMFFASLLSFLIFDPEGFLPALLAGGEKAVSLSLSLAAAYCVWLGFFGVMEQSGLTALFARAVRPAARRLFRSDDEKALSAACCSVSANLLSLPGAPTPLGIEATRRFLEGGNPFGAHMLFVLNAAGVQLFSTTALSFRLAAGSASPADIVLPTFLATLASAAFAVCLLFFTAPNRRKMRHPRPLRPRARR</sequence>
<reference evidence="2" key="1">
    <citation type="journal article" date="2021" name="PeerJ">
        <title>Extensive microbial diversity within the chicken gut microbiome revealed by metagenomics and culture.</title>
        <authorList>
            <person name="Gilroy R."/>
            <person name="Ravi A."/>
            <person name="Getino M."/>
            <person name="Pursley I."/>
            <person name="Horton D.L."/>
            <person name="Alikhan N.F."/>
            <person name="Baker D."/>
            <person name="Gharbi K."/>
            <person name="Hall N."/>
            <person name="Watson M."/>
            <person name="Adriaenssens E.M."/>
            <person name="Foster-Nyarko E."/>
            <person name="Jarju S."/>
            <person name="Secka A."/>
            <person name="Antonio M."/>
            <person name="Oren A."/>
            <person name="Chaudhuri R.R."/>
            <person name="La Ragione R."/>
            <person name="Hildebrand F."/>
            <person name="Pallen M.J."/>
        </authorList>
    </citation>
    <scope>NUCLEOTIDE SEQUENCE</scope>
    <source>
        <strain evidence="2">CHK156-179</strain>
    </source>
</reference>
<keyword evidence="1" id="KW-1133">Transmembrane helix</keyword>
<reference evidence="2" key="2">
    <citation type="submission" date="2021-04" db="EMBL/GenBank/DDBJ databases">
        <authorList>
            <person name="Gilroy R."/>
        </authorList>
    </citation>
    <scope>NUCLEOTIDE SEQUENCE</scope>
    <source>
        <strain evidence="2">CHK156-179</strain>
    </source>
</reference>
<feature type="transmembrane region" description="Helical" evidence="1">
    <location>
        <begin position="156"/>
        <end position="179"/>
    </location>
</feature>
<dbReference type="EMBL" id="DXAJ01000114">
    <property type="protein sequence ID" value="HJA03226.1"/>
    <property type="molecule type" value="Genomic_DNA"/>
</dbReference>
<organism evidence="2 3">
    <name type="scientific">Candidatus Gallimonas gallistercoris</name>
    <dbReference type="NCBI Taxonomy" id="2838602"/>
    <lineage>
        <taxon>Bacteria</taxon>
        <taxon>Bacillati</taxon>
        <taxon>Bacillota</taxon>
        <taxon>Clostridia</taxon>
        <taxon>Candidatus Gallimonas</taxon>
    </lineage>
</organism>
<evidence type="ECO:0000313" key="3">
    <source>
        <dbReference type="Proteomes" id="UP000824221"/>
    </source>
</evidence>
<keyword evidence="1" id="KW-0472">Membrane</keyword>
<comment type="caution">
    <text evidence="2">The sequence shown here is derived from an EMBL/GenBank/DDBJ whole genome shotgun (WGS) entry which is preliminary data.</text>
</comment>
<feature type="transmembrane region" description="Helical" evidence="1">
    <location>
        <begin position="121"/>
        <end position="144"/>
    </location>
</feature>
<dbReference type="AlphaFoldDB" id="A0A9D2KGD6"/>
<evidence type="ECO:0000256" key="1">
    <source>
        <dbReference type="SAM" id="Phobius"/>
    </source>
</evidence>
<proteinExistence type="predicted"/>
<dbReference type="Proteomes" id="UP000824221">
    <property type="component" value="Unassembled WGS sequence"/>
</dbReference>
<gene>
    <name evidence="2" type="ORF">H9797_07620</name>
</gene>
<feature type="transmembrane region" description="Helical" evidence="1">
    <location>
        <begin position="43"/>
        <end position="66"/>
    </location>
</feature>
<accession>A0A9D2KGD6</accession>
<evidence type="ECO:0000313" key="2">
    <source>
        <dbReference type="EMBL" id="HJA03226.1"/>
    </source>
</evidence>
<keyword evidence="1" id="KW-0812">Transmembrane</keyword>
<evidence type="ECO:0008006" key="4">
    <source>
        <dbReference type="Google" id="ProtNLM"/>
    </source>
</evidence>